<feature type="compositionally biased region" description="Gly residues" evidence="1">
    <location>
        <begin position="125"/>
        <end position="136"/>
    </location>
</feature>
<accession>A0A126SXY5</accession>
<dbReference type="AlphaFoldDB" id="A0A126SXY5"/>
<name>A0A126SXY5_9BACT</name>
<feature type="region of interest" description="Disordered" evidence="1">
    <location>
        <begin position="111"/>
        <end position="142"/>
    </location>
</feature>
<reference evidence="2" key="1">
    <citation type="journal article" date="2016" name="Appl. Environ. Microbiol.">
        <title>Functional Metagenomics of a Biostimulated Petroleum-Contaminated Soil Reveals an Extraordinary Diversity of Extradiol Dioxygenases.</title>
        <authorList>
            <person name="Terron-Gonzalez L."/>
            <person name="Martin-Cabello G."/>
            <person name="Ferrer M."/>
            <person name="Santero E."/>
        </authorList>
    </citation>
    <scope>NUCLEOTIDE SEQUENCE</scope>
</reference>
<evidence type="ECO:0008006" key="3">
    <source>
        <dbReference type="Google" id="ProtNLM"/>
    </source>
</evidence>
<proteinExistence type="predicted"/>
<evidence type="ECO:0000313" key="2">
    <source>
        <dbReference type="EMBL" id="AMK59171.1"/>
    </source>
</evidence>
<protein>
    <recommendedName>
        <fullName evidence="3">Cytoplasmic protein</fullName>
    </recommendedName>
</protein>
<organism evidence="2">
    <name type="scientific">uncultured bacterium UPO43</name>
    <dbReference type="NCBI Taxonomy" id="1776968"/>
    <lineage>
        <taxon>Bacteria</taxon>
        <taxon>environmental samples</taxon>
    </lineage>
</organism>
<sequence length="142" mass="15349">MIDAGLLPIQVPAMSSQMPEFKLEANDLYIEETITDRRVGSIRRLQPVTADGQPDAARPVLFVGQTQILTPMGALPLNFEIPAATLREALDQFPAEAQKALEETARELQEMRREQASSIVVPEAGMGGLGGGGRPGGRIQLR</sequence>
<dbReference type="EMBL" id="KU144971">
    <property type="protein sequence ID" value="AMK59171.1"/>
    <property type="molecule type" value="Genomic_DNA"/>
</dbReference>
<evidence type="ECO:0000256" key="1">
    <source>
        <dbReference type="SAM" id="MobiDB-lite"/>
    </source>
</evidence>